<dbReference type="KEGG" id="vg:56135968"/>
<proteinExistence type="predicted"/>
<organism evidence="1 2">
    <name type="scientific">Achromobacter phage Motura</name>
    <dbReference type="NCBI Taxonomy" id="2591403"/>
    <lineage>
        <taxon>Viruses</taxon>
        <taxon>Duplodnaviria</taxon>
        <taxon>Heunggongvirae</taxon>
        <taxon>Uroviricota</taxon>
        <taxon>Caudoviricetes</taxon>
        <taxon>Moturavirus</taxon>
        <taxon>Moturavirus motura</taxon>
    </lineage>
</organism>
<evidence type="ECO:0000313" key="1">
    <source>
        <dbReference type="EMBL" id="QDH83511.1"/>
    </source>
</evidence>
<sequence>MKSFLVAVMLAMAPIVAHSIEYVNQGTWDATPRSERAICKPNKADGMIVLTSISHPQHPKFKTVFGTTPAGPVVTGYWSTIGDTTFSITWDGVNQVNLHEVNSFRLCRF</sequence>
<protein>
    <submittedName>
        <fullName evidence="1">Uncharacterized protein</fullName>
    </submittedName>
</protein>
<accession>A0A514CSQ8</accession>
<evidence type="ECO:0000313" key="2">
    <source>
        <dbReference type="Proteomes" id="UP000320799"/>
    </source>
</evidence>
<dbReference type="GeneID" id="56135968"/>
<reference evidence="1 2" key="1">
    <citation type="submission" date="2019-06" db="EMBL/GenBank/DDBJ databases">
        <authorList>
            <person name="Kincaid V.D."/>
            <person name="Fuller A."/>
            <person name="Hodges K."/>
            <person name="Bansal M."/>
            <person name="Essig J."/>
            <person name="Johnson A."/>
        </authorList>
    </citation>
    <scope>NUCLEOTIDE SEQUENCE [LARGE SCALE GENOMIC DNA]</scope>
</reference>
<dbReference type="RefSeq" id="YP_009903692.1">
    <property type="nucleotide sequence ID" value="NC_049849.1"/>
</dbReference>
<name>A0A514CSQ8_9CAUD</name>
<dbReference type="Proteomes" id="UP000320799">
    <property type="component" value="Segment"/>
</dbReference>
<dbReference type="EMBL" id="MN094788">
    <property type="protein sequence ID" value="QDH83511.1"/>
    <property type="molecule type" value="Genomic_DNA"/>
</dbReference>
<keyword evidence="2" id="KW-1185">Reference proteome</keyword>